<gene>
    <name evidence="2" type="ORF">E2C01_028499</name>
</gene>
<protein>
    <submittedName>
        <fullName evidence="2">Uncharacterized protein</fullName>
    </submittedName>
</protein>
<evidence type="ECO:0000313" key="2">
    <source>
        <dbReference type="EMBL" id="MPC35085.1"/>
    </source>
</evidence>
<feature type="region of interest" description="Disordered" evidence="1">
    <location>
        <begin position="19"/>
        <end position="42"/>
    </location>
</feature>
<feature type="compositionally biased region" description="Basic residues" evidence="1">
    <location>
        <begin position="137"/>
        <end position="148"/>
    </location>
</feature>
<reference evidence="2 3" key="1">
    <citation type="submission" date="2019-05" db="EMBL/GenBank/DDBJ databases">
        <title>Another draft genome of Portunus trituberculatus and its Hox gene families provides insights of decapod evolution.</title>
        <authorList>
            <person name="Jeong J.-H."/>
            <person name="Song I."/>
            <person name="Kim S."/>
            <person name="Choi T."/>
            <person name="Kim D."/>
            <person name="Ryu S."/>
            <person name="Kim W."/>
        </authorList>
    </citation>
    <scope>NUCLEOTIDE SEQUENCE [LARGE SCALE GENOMIC DNA]</scope>
    <source>
        <tissue evidence="2">Muscle</tissue>
    </source>
</reference>
<organism evidence="2 3">
    <name type="scientific">Portunus trituberculatus</name>
    <name type="common">Swimming crab</name>
    <name type="synonym">Neptunus trituberculatus</name>
    <dbReference type="NCBI Taxonomy" id="210409"/>
    <lineage>
        <taxon>Eukaryota</taxon>
        <taxon>Metazoa</taxon>
        <taxon>Ecdysozoa</taxon>
        <taxon>Arthropoda</taxon>
        <taxon>Crustacea</taxon>
        <taxon>Multicrustacea</taxon>
        <taxon>Malacostraca</taxon>
        <taxon>Eumalacostraca</taxon>
        <taxon>Eucarida</taxon>
        <taxon>Decapoda</taxon>
        <taxon>Pleocyemata</taxon>
        <taxon>Brachyura</taxon>
        <taxon>Eubrachyura</taxon>
        <taxon>Portunoidea</taxon>
        <taxon>Portunidae</taxon>
        <taxon>Portuninae</taxon>
        <taxon>Portunus</taxon>
    </lineage>
</organism>
<evidence type="ECO:0000256" key="1">
    <source>
        <dbReference type="SAM" id="MobiDB-lite"/>
    </source>
</evidence>
<evidence type="ECO:0000313" key="3">
    <source>
        <dbReference type="Proteomes" id="UP000324222"/>
    </source>
</evidence>
<feature type="region of interest" description="Disordered" evidence="1">
    <location>
        <begin position="133"/>
        <end position="154"/>
    </location>
</feature>
<sequence length="251" mass="27161">MNLRLVSVHRATLDRKNNIRAPFSNSSGTCRAPRRRGGPRSVSQGRVLLLGSLAPSAAPTCPSDGAIPAAHCITGIIGVSQGARRARAGSGGQGPVKQLEYRIKFPVRAPRPPEPPRPLAAYPSIINSLRQWGTSTARRRRRQRRGGGHRSGEDEVALRGFLNYERTSHGHVHVYLHTTYSREEQDEARTHIQTTIWAGLLIKLDEIPVIKAECEELVAIGDPDPPGLPSCGCRAAGGDRSASRQPAEVTA</sequence>
<comment type="caution">
    <text evidence="2">The sequence shown here is derived from an EMBL/GenBank/DDBJ whole genome shotgun (WGS) entry which is preliminary data.</text>
</comment>
<dbReference type="AlphaFoldDB" id="A0A5B7ENS6"/>
<dbReference type="EMBL" id="VSRR010003196">
    <property type="protein sequence ID" value="MPC35085.1"/>
    <property type="molecule type" value="Genomic_DNA"/>
</dbReference>
<accession>A0A5B7ENS6</accession>
<keyword evidence="3" id="KW-1185">Reference proteome</keyword>
<name>A0A5B7ENS6_PORTR</name>
<proteinExistence type="predicted"/>
<dbReference type="Proteomes" id="UP000324222">
    <property type="component" value="Unassembled WGS sequence"/>
</dbReference>